<proteinExistence type="predicted"/>
<protein>
    <submittedName>
        <fullName evidence="2">Transposase</fullName>
    </submittedName>
</protein>
<dbReference type="InterPro" id="IPR002686">
    <property type="entry name" value="Transposase_17"/>
</dbReference>
<keyword evidence="3" id="KW-1185">Reference proteome</keyword>
<name>A0ABS0GLZ9_9VIBR</name>
<dbReference type="Gene3D" id="3.30.70.1290">
    <property type="entry name" value="Transposase IS200-like"/>
    <property type="match status" value="1"/>
</dbReference>
<evidence type="ECO:0000313" key="2">
    <source>
        <dbReference type="EMBL" id="MBF9003325.1"/>
    </source>
</evidence>
<dbReference type="SMART" id="SM01321">
    <property type="entry name" value="Y1_Tnp"/>
    <property type="match status" value="1"/>
</dbReference>
<accession>A0ABS0GLZ9</accession>
<dbReference type="SUPFAM" id="SSF143422">
    <property type="entry name" value="Transposase IS200-like"/>
    <property type="match status" value="1"/>
</dbReference>
<dbReference type="RefSeq" id="WP_196125238.1">
    <property type="nucleotide sequence ID" value="NZ_JADPMR010000004.1"/>
</dbReference>
<dbReference type="PANTHER" id="PTHR34322">
    <property type="entry name" value="TRANSPOSASE, Y1_TNP DOMAIN-CONTAINING"/>
    <property type="match status" value="1"/>
</dbReference>
<evidence type="ECO:0000259" key="1">
    <source>
        <dbReference type="SMART" id="SM01321"/>
    </source>
</evidence>
<dbReference type="PANTHER" id="PTHR34322:SF2">
    <property type="entry name" value="TRANSPOSASE IS200-LIKE DOMAIN-CONTAINING PROTEIN"/>
    <property type="match status" value="1"/>
</dbReference>
<dbReference type="Proteomes" id="UP000597206">
    <property type="component" value="Unassembled WGS sequence"/>
</dbReference>
<reference evidence="2 3" key="1">
    <citation type="submission" date="2020-11" db="EMBL/GenBank/DDBJ databases">
        <title>Vibrio nitrifigilis sp. nov., a marine nitrogen-fixing bacterium isolated from the lagoon sediment of an islet inside an atoll.</title>
        <authorList>
            <person name="Wang L.-T."/>
            <person name="Shieh W.Y."/>
        </authorList>
    </citation>
    <scope>NUCLEOTIDE SEQUENCE [LARGE SCALE GENOMIC DNA]</scope>
    <source>
        <strain evidence="2 3">NFV-1</strain>
    </source>
</reference>
<sequence length="362" mass="41483">MTTARSQLICPEVTPYYHCVSRCVRRSFLCGKDVVTGKSYEHRRAWVEQRMLALASVYCIRICSYAIMSNHYHLVAFIDKEAALSLSDLEVVERWCSEHQPPVIIQRWLANQISSKAESHTCSQLIKTWRHRLFSLSWFMRELNYDIAVQANKEDQCTGRFWEGRFKSQALLDEKALLSAMAYVDLNPIRAKMADSPEQSDHTSIQARLGSLERGETTTPSLANFLGHEHQDKHHGIPFRLVDYIELIDWVGRQIREDKRGHIDNRLPVILKRLSLSQQECLTLCSELEKKPRAWVGSTIELEKVKTQLGKKTNGGITDFITNTIDKPVKLNPSFPKLSSNKHLYTSQTTSSILLIAISIPE</sequence>
<gene>
    <name evidence="2" type="ORF">I1A42_22865</name>
</gene>
<evidence type="ECO:0000313" key="3">
    <source>
        <dbReference type="Proteomes" id="UP000597206"/>
    </source>
</evidence>
<feature type="domain" description="Transposase IS200-like" evidence="1">
    <location>
        <begin position="13"/>
        <end position="187"/>
    </location>
</feature>
<dbReference type="EMBL" id="JADPMR010000004">
    <property type="protein sequence ID" value="MBF9003325.1"/>
    <property type="molecule type" value="Genomic_DNA"/>
</dbReference>
<organism evidence="2 3">
    <name type="scientific">Vibrio nitrifigilis</name>
    <dbReference type="NCBI Taxonomy" id="2789781"/>
    <lineage>
        <taxon>Bacteria</taxon>
        <taxon>Pseudomonadati</taxon>
        <taxon>Pseudomonadota</taxon>
        <taxon>Gammaproteobacteria</taxon>
        <taxon>Vibrionales</taxon>
        <taxon>Vibrionaceae</taxon>
        <taxon>Vibrio</taxon>
    </lineage>
</organism>
<dbReference type="InterPro" id="IPR036515">
    <property type="entry name" value="Transposase_17_sf"/>
</dbReference>
<comment type="caution">
    <text evidence="2">The sequence shown here is derived from an EMBL/GenBank/DDBJ whole genome shotgun (WGS) entry which is preliminary data.</text>
</comment>